<dbReference type="RefSeq" id="WP_218092281.1">
    <property type="nucleotide sequence ID" value="NZ_CAJVAS010000009.1"/>
</dbReference>
<dbReference type="PROSITE" id="PS51257">
    <property type="entry name" value="PROKAR_LIPOPROTEIN"/>
    <property type="match status" value="1"/>
</dbReference>
<comment type="caution">
    <text evidence="6">The sequence shown here is derived from an EMBL/GenBank/DDBJ whole genome shotgun (WGS) entry which is preliminary data.</text>
</comment>
<dbReference type="GO" id="GO:0030313">
    <property type="term" value="C:cell envelope"/>
    <property type="evidence" value="ECO:0007669"/>
    <property type="project" value="UniProtKB-SubCell"/>
</dbReference>
<sequence length="442" mass="49069">MDQSVKNKMPFISIRWSAGICLLSVSALLFAGCSKSTAPTPAAGAKEEEKHDPVTIQVGIKSSGYFSEDEFNRYIAEPVKKKYPWITAERVIYGNDTLESIVVSGATPDLIITNNINGFPQLAQLDLLDSIEPLIQKHGIDLSRFEAGAVEAVKAGSRRSDLTALPYYRNFAVLYYSKEIFDKFAVPYPKDGMTWPQATELARKLTKLDNGVQYRGLEPNVTERLGAQLSLPLVDGKTNRTLINSEQWRKVMNQMVSIYEIPGNGTIAPKSKGTNQFVKERILAMTPDGNLLKSLSETPDFWDMVTIPVWPEAPKIGMSPDEHIMVVSKVSKHKDDAMRVISSLLSDEVQMDMSKNGRTSVMKDPKIQGAFAQDLEYMKGKNIQAVFKTQMAIYDATLYDTEAINGLATALNNVVTKGKDVNTALREAEESVNKKIETMLLK</sequence>
<protein>
    <recommendedName>
        <fullName evidence="8">Extracellular solute-binding protein</fullName>
    </recommendedName>
</protein>
<proteinExistence type="inferred from homology"/>
<name>A0A916K1R9_9BACL</name>
<keyword evidence="3" id="KW-0813">Transport</keyword>
<accession>A0A916K1R9</accession>
<keyword evidence="7" id="KW-1185">Reference proteome</keyword>
<evidence type="ECO:0008006" key="8">
    <source>
        <dbReference type="Google" id="ProtNLM"/>
    </source>
</evidence>
<evidence type="ECO:0000256" key="5">
    <source>
        <dbReference type="SAM" id="SignalP"/>
    </source>
</evidence>
<evidence type="ECO:0000256" key="1">
    <source>
        <dbReference type="ARBA" id="ARBA00004196"/>
    </source>
</evidence>
<evidence type="ECO:0000256" key="2">
    <source>
        <dbReference type="ARBA" id="ARBA00008520"/>
    </source>
</evidence>
<feature type="chain" id="PRO_5039578245" description="Extracellular solute-binding protein" evidence="5">
    <location>
        <begin position="32"/>
        <end position="442"/>
    </location>
</feature>
<dbReference type="AlphaFoldDB" id="A0A916K1R9"/>
<dbReference type="PANTHER" id="PTHR43649:SF31">
    <property type="entry name" value="SN-GLYCEROL-3-PHOSPHATE-BINDING PERIPLASMIC PROTEIN UGPB"/>
    <property type="match status" value="1"/>
</dbReference>
<evidence type="ECO:0000313" key="7">
    <source>
        <dbReference type="Proteomes" id="UP000693672"/>
    </source>
</evidence>
<reference evidence="6" key="1">
    <citation type="submission" date="2021-06" db="EMBL/GenBank/DDBJ databases">
        <authorList>
            <person name="Criscuolo A."/>
        </authorList>
    </citation>
    <scope>NUCLEOTIDE SEQUENCE</scope>
    <source>
        <strain evidence="6">CIP111600</strain>
    </source>
</reference>
<organism evidence="6 7">
    <name type="scientific">Paenibacillus solanacearum</name>
    <dbReference type="NCBI Taxonomy" id="2048548"/>
    <lineage>
        <taxon>Bacteria</taxon>
        <taxon>Bacillati</taxon>
        <taxon>Bacillota</taxon>
        <taxon>Bacilli</taxon>
        <taxon>Bacillales</taxon>
        <taxon>Paenibacillaceae</taxon>
        <taxon>Paenibacillus</taxon>
    </lineage>
</organism>
<keyword evidence="4 5" id="KW-0732">Signal</keyword>
<gene>
    <name evidence="6" type="ORF">PAESOLCIP111_02497</name>
</gene>
<evidence type="ECO:0000256" key="3">
    <source>
        <dbReference type="ARBA" id="ARBA00022448"/>
    </source>
</evidence>
<dbReference type="EMBL" id="CAJVAS010000009">
    <property type="protein sequence ID" value="CAG7623225.1"/>
    <property type="molecule type" value="Genomic_DNA"/>
</dbReference>
<feature type="signal peptide" evidence="5">
    <location>
        <begin position="1"/>
        <end position="31"/>
    </location>
</feature>
<dbReference type="Proteomes" id="UP000693672">
    <property type="component" value="Unassembled WGS sequence"/>
</dbReference>
<dbReference type="Pfam" id="PF01547">
    <property type="entry name" value="SBP_bac_1"/>
    <property type="match status" value="1"/>
</dbReference>
<evidence type="ECO:0000313" key="6">
    <source>
        <dbReference type="EMBL" id="CAG7623225.1"/>
    </source>
</evidence>
<evidence type="ECO:0000256" key="4">
    <source>
        <dbReference type="ARBA" id="ARBA00022729"/>
    </source>
</evidence>
<dbReference type="InterPro" id="IPR050490">
    <property type="entry name" value="Bact_solute-bd_prot1"/>
</dbReference>
<comment type="similarity">
    <text evidence="2">Belongs to the bacterial solute-binding protein 1 family.</text>
</comment>
<comment type="subcellular location">
    <subcellularLocation>
        <location evidence="1">Cell envelope</location>
    </subcellularLocation>
</comment>
<dbReference type="InterPro" id="IPR006059">
    <property type="entry name" value="SBP"/>
</dbReference>
<dbReference type="PANTHER" id="PTHR43649">
    <property type="entry name" value="ARABINOSE-BINDING PROTEIN-RELATED"/>
    <property type="match status" value="1"/>
</dbReference>